<keyword evidence="2" id="KW-1185">Reference proteome</keyword>
<gene>
    <name evidence="1" type="ORF">GCM10023315_10960</name>
</gene>
<organism evidence="1 2">
    <name type="scientific">Algibacter aquimarinus</name>
    <dbReference type="NCBI Taxonomy" id="1136748"/>
    <lineage>
        <taxon>Bacteria</taxon>
        <taxon>Pseudomonadati</taxon>
        <taxon>Bacteroidota</taxon>
        <taxon>Flavobacteriia</taxon>
        <taxon>Flavobacteriales</taxon>
        <taxon>Flavobacteriaceae</taxon>
        <taxon>Algibacter</taxon>
    </lineage>
</organism>
<dbReference type="EMBL" id="BAABJK010000004">
    <property type="protein sequence ID" value="GAA4964013.1"/>
    <property type="molecule type" value="Genomic_DNA"/>
</dbReference>
<evidence type="ECO:0000313" key="2">
    <source>
        <dbReference type="Proteomes" id="UP001501692"/>
    </source>
</evidence>
<proteinExistence type="predicted"/>
<protein>
    <recommendedName>
        <fullName evidence="3">Glycosyl hydrolase family 76</fullName>
    </recommendedName>
</protein>
<dbReference type="Gene3D" id="1.50.10.20">
    <property type="match status" value="1"/>
</dbReference>
<dbReference type="Proteomes" id="UP001501692">
    <property type="component" value="Unassembled WGS sequence"/>
</dbReference>
<comment type="caution">
    <text evidence="1">The sequence shown here is derived from an EMBL/GenBank/DDBJ whole genome shotgun (WGS) entry which is preliminary data.</text>
</comment>
<accession>A0ABP9H8L4</accession>
<evidence type="ECO:0000313" key="1">
    <source>
        <dbReference type="EMBL" id="GAA4964013.1"/>
    </source>
</evidence>
<sequence length="483" mass="56181">MSNKIKESLLSNSIKSQKMERRKFIRNTSLFGVSLMSFSSFTSFAHFNSNLPEKILKNRALLAFKRFAEVWNFNDFWKRGNTFDACLVFVEALQQRWPEDDQIITIQKKVEGMLEENLTFFNSYDPGELWADDFGWWGLMALNARKHLLKIDNKELADTYLKLSTDLCWEYKKKTAYDYTEDAKPVLHGCRNGDANGYSKGVKNTVTNVLLFLLSSRIYRLLLDESIKEDKNKYLDMAYRQWVWFDSWFSLQEFEYLKKLDSNGALVQERPMAFVEGSTYQEKIHPPWVEGWVWTGDQGMIIAALVDMLAIKNELSNYLIENNIDSDFNISDYESKLKNYIKLLGEGIKNAFVANTDGVIREAPCLSSFGAKHGRDYLAGRGIMMRYLGQKEIHSLLDIDLTKNVSKTLNAIWETRDKTNNQFQPEFTILKNDRLYVKQFKQLWGLADEVYKWNLDMMKEKNKNGVCQSIGLDVLGAVIRNQK</sequence>
<name>A0ABP9H8L4_9FLAO</name>
<reference evidence="2" key="1">
    <citation type="journal article" date="2019" name="Int. J. Syst. Evol. Microbiol.">
        <title>The Global Catalogue of Microorganisms (GCM) 10K type strain sequencing project: providing services to taxonomists for standard genome sequencing and annotation.</title>
        <authorList>
            <consortium name="The Broad Institute Genomics Platform"/>
            <consortium name="The Broad Institute Genome Sequencing Center for Infectious Disease"/>
            <person name="Wu L."/>
            <person name="Ma J."/>
        </authorList>
    </citation>
    <scope>NUCLEOTIDE SEQUENCE [LARGE SCALE GENOMIC DNA]</scope>
    <source>
        <strain evidence="2">JCM 18287</strain>
    </source>
</reference>
<evidence type="ECO:0008006" key="3">
    <source>
        <dbReference type="Google" id="ProtNLM"/>
    </source>
</evidence>